<feature type="transmembrane region" description="Helical" evidence="2">
    <location>
        <begin position="157"/>
        <end position="183"/>
    </location>
</feature>
<dbReference type="Proteomes" id="UP001652660">
    <property type="component" value="Chromosome 2c"/>
</dbReference>
<keyword evidence="2" id="KW-0472">Membrane</keyword>
<organism evidence="3 4">
    <name type="scientific">Coffea arabica</name>
    <name type="common">Arabian coffee</name>
    <dbReference type="NCBI Taxonomy" id="13443"/>
    <lineage>
        <taxon>Eukaryota</taxon>
        <taxon>Viridiplantae</taxon>
        <taxon>Streptophyta</taxon>
        <taxon>Embryophyta</taxon>
        <taxon>Tracheophyta</taxon>
        <taxon>Spermatophyta</taxon>
        <taxon>Magnoliopsida</taxon>
        <taxon>eudicotyledons</taxon>
        <taxon>Gunneridae</taxon>
        <taxon>Pentapetalae</taxon>
        <taxon>asterids</taxon>
        <taxon>lamiids</taxon>
        <taxon>Gentianales</taxon>
        <taxon>Rubiaceae</taxon>
        <taxon>Ixoroideae</taxon>
        <taxon>Gardenieae complex</taxon>
        <taxon>Bertiereae - Coffeeae clade</taxon>
        <taxon>Coffeeae</taxon>
        <taxon>Coffea</taxon>
    </lineage>
</organism>
<protein>
    <submittedName>
        <fullName evidence="4">Uncharacterized protein isoform X1</fullName>
    </submittedName>
</protein>
<feature type="transmembrane region" description="Helical" evidence="2">
    <location>
        <begin position="248"/>
        <end position="271"/>
    </location>
</feature>
<evidence type="ECO:0000313" key="4">
    <source>
        <dbReference type="RefSeq" id="XP_027107296.1"/>
    </source>
</evidence>
<accession>A0A6P6VXW3</accession>
<dbReference type="AlphaFoldDB" id="A0A6P6VXW3"/>
<evidence type="ECO:0000256" key="1">
    <source>
        <dbReference type="SAM" id="MobiDB-lite"/>
    </source>
</evidence>
<dbReference type="OrthoDB" id="2020192at2759"/>
<feature type="compositionally biased region" description="Polar residues" evidence="1">
    <location>
        <begin position="86"/>
        <end position="95"/>
    </location>
</feature>
<dbReference type="PANTHER" id="PTHR34370">
    <property type="entry name" value="OS04G0600100 PROTEIN"/>
    <property type="match status" value="1"/>
</dbReference>
<evidence type="ECO:0000256" key="2">
    <source>
        <dbReference type="SAM" id="Phobius"/>
    </source>
</evidence>
<feature type="region of interest" description="Disordered" evidence="1">
    <location>
        <begin position="72"/>
        <end position="106"/>
    </location>
</feature>
<gene>
    <name evidence="4" type="primary">LOC113727368</name>
</gene>
<sequence length="272" mass="30399">MSPAASRIATFGLSSSCCCTRSTVLHPPILHNQAAIPVAFSPQVLYLRRQNGKKMLILPNYRNHHHPLRPCCVNDNQDSQTKESSDISLPEQTDSTGKENHQQESLTTNEISGNKFHCRSLAGMFSCGVWCFADQFYPSNKSRDSFINRILKRLKRYGVAGVLSYGLLNTCYYLSTFLFVWLYVAPAPGRMGYVAAAERFLKILAMVWAGSQVTKLIRAGWALALAPAVDRGLSWFTIKYKFKSQGKAFMAIAGFCFGLAFMVFLVLTLLWA</sequence>
<keyword evidence="3" id="KW-1185">Reference proteome</keyword>
<keyword evidence="2" id="KW-1133">Transmembrane helix</keyword>
<name>A0A6P6VXW3_COFAR</name>
<evidence type="ECO:0000313" key="3">
    <source>
        <dbReference type="Proteomes" id="UP001652660"/>
    </source>
</evidence>
<dbReference type="RefSeq" id="XP_027107296.1">
    <property type="nucleotide sequence ID" value="XM_027251495.2"/>
</dbReference>
<reference evidence="3" key="1">
    <citation type="journal article" date="2025" name="Foods">
        <title>Unveiling the Microbial Signatures of Arabica Coffee Cherries: Insights into Ripeness Specific Diversity, Functional Traits, and Implications for Quality and Safety.</title>
        <authorList>
            <consortium name="RefSeq"/>
            <person name="Tenea G.N."/>
            <person name="Cifuentes V."/>
            <person name="Reyes P."/>
            <person name="Cevallos-Vallejos M."/>
        </authorList>
    </citation>
    <scope>NUCLEOTIDE SEQUENCE [LARGE SCALE GENOMIC DNA]</scope>
</reference>
<keyword evidence="2" id="KW-0812">Transmembrane</keyword>
<reference evidence="4" key="2">
    <citation type="submission" date="2025-08" db="UniProtKB">
        <authorList>
            <consortium name="RefSeq"/>
        </authorList>
    </citation>
    <scope>IDENTIFICATION</scope>
    <source>
        <tissue evidence="4">Leaves</tissue>
    </source>
</reference>
<proteinExistence type="predicted"/>
<dbReference type="GeneID" id="113727368"/>
<dbReference type="PANTHER" id="PTHR34370:SF2">
    <property type="entry name" value="GAG-POL POLYPROTEIN_RETROTRANSPOSON"/>
    <property type="match status" value="1"/>
</dbReference>